<reference evidence="3 4" key="1">
    <citation type="journal article" date="2016" name="Int. J. Syst. Evol. Microbiol.">
        <title>Reclassification of Wolbachia persica as Francisella persica comb. nov. and emended description of the family Francisellaceae.</title>
        <authorList>
            <person name="Larson M.A."/>
            <person name="Nalbantoglu U."/>
            <person name="Sayood K."/>
            <person name="Zentz E.B."/>
            <person name="Cer R.Z."/>
            <person name="Iwen P.C."/>
            <person name="Francesconi S.C."/>
            <person name="Bishop-Lilly K.A."/>
            <person name="Mokashi V.P."/>
            <person name="Sjostedt A."/>
            <person name="Hinrichs S.H."/>
        </authorList>
    </citation>
    <scope>NUCLEOTIDE SEQUENCE [LARGE SCALE GENOMIC DNA]</scope>
    <source>
        <strain evidence="3 4">FSC845</strain>
    </source>
</reference>
<name>A0AAC8ZMQ8_9GAMM</name>
<dbReference type="KEGG" id="fper:ACH24_03145"/>
<gene>
    <name evidence="3" type="ORF">ACH24_03145</name>
</gene>
<sequence>MKRLALTLIATIGLSISTVFANEELTNLITQKDSYQIGMKLSQNVKQVQTNIKTTSQVSKKIAQTSKDIEKDASQAANTVSNKAKVAQAELTKQTDQSEYALEKIANNTQDKAQSFKQDFDDDGDGDNTF</sequence>
<dbReference type="RefSeq" id="WP_064461128.1">
    <property type="nucleotide sequence ID" value="NZ_CP012505.1"/>
</dbReference>
<evidence type="ECO:0008006" key="5">
    <source>
        <dbReference type="Google" id="ProtNLM"/>
    </source>
</evidence>
<evidence type="ECO:0000313" key="3">
    <source>
        <dbReference type="EMBL" id="ALB01713.1"/>
    </source>
</evidence>
<organism evidence="3 4">
    <name type="scientific">Francisella persica ATCC VR-331</name>
    <dbReference type="NCBI Taxonomy" id="1086726"/>
    <lineage>
        <taxon>Bacteria</taxon>
        <taxon>Pseudomonadati</taxon>
        <taxon>Pseudomonadota</taxon>
        <taxon>Gammaproteobacteria</taxon>
        <taxon>Thiotrichales</taxon>
        <taxon>Francisellaceae</taxon>
        <taxon>Francisella</taxon>
    </lineage>
</organism>
<feature type="chain" id="PRO_5041919496" description="Rotein" evidence="2">
    <location>
        <begin position="22"/>
        <end position="130"/>
    </location>
</feature>
<evidence type="ECO:0000256" key="2">
    <source>
        <dbReference type="SAM" id="SignalP"/>
    </source>
</evidence>
<keyword evidence="2" id="KW-0732">Signal</keyword>
<dbReference type="AlphaFoldDB" id="A0AAC8ZMQ8"/>
<evidence type="ECO:0000313" key="4">
    <source>
        <dbReference type="Proteomes" id="UP000242800"/>
    </source>
</evidence>
<protein>
    <recommendedName>
        <fullName evidence="5">Rotein</fullName>
    </recommendedName>
</protein>
<feature type="signal peptide" evidence="2">
    <location>
        <begin position="1"/>
        <end position="21"/>
    </location>
</feature>
<feature type="compositionally biased region" description="Acidic residues" evidence="1">
    <location>
        <begin position="120"/>
        <end position="130"/>
    </location>
</feature>
<dbReference type="EMBL" id="CP012505">
    <property type="protein sequence ID" value="ALB01713.1"/>
    <property type="molecule type" value="Genomic_DNA"/>
</dbReference>
<proteinExistence type="predicted"/>
<dbReference type="Proteomes" id="UP000242800">
    <property type="component" value="Chromosome"/>
</dbReference>
<keyword evidence="4" id="KW-1185">Reference proteome</keyword>
<accession>A0AAC8ZMQ8</accession>
<evidence type="ECO:0000256" key="1">
    <source>
        <dbReference type="SAM" id="MobiDB-lite"/>
    </source>
</evidence>
<feature type="region of interest" description="Disordered" evidence="1">
    <location>
        <begin position="111"/>
        <end position="130"/>
    </location>
</feature>